<gene>
    <name evidence="2" type="primary">yjhH</name>
    <name evidence="2" type="ORF">LACPI_0847</name>
</gene>
<organism evidence="2 3">
    <name type="scientific">Pseudolactococcus piscium MKFS47</name>
    <dbReference type="NCBI Taxonomy" id="297352"/>
    <lineage>
        <taxon>Bacteria</taxon>
        <taxon>Bacillati</taxon>
        <taxon>Bacillota</taxon>
        <taxon>Bacilli</taxon>
        <taxon>Lactobacillales</taxon>
        <taxon>Streptococcaceae</taxon>
        <taxon>Pseudolactococcus</taxon>
    </lineage>
</organism>
<feature type="transmembrane region" description="Helical" evidence="1">
    <location>
        <begin position="110"/>
        <end position="129"/>
    </location>
</feature>
<dbReference type="AlphaFoldDB" id="A0A0D6DWB8"/>
<accession>A0A0D6DWB8</accession>
<proteinExistence type="predicted"/>
<evidence type="ECO:0000313" key="2">
    <source>
        <dbReference type="EMBL" id="CEN28047.1"/>
    </source>
</evidence>
<dbReference type="KEGG" id="lpk:LACPI_0847"/>
<protein>
    <submittedName>
        <fullName evidence="2">Uncharacterized protein YjhH</fullName>
    </submittedName>
</protein>
<dbReference type="EMBL" id="LN774769">
    <property type="protein sequence ID" value="CEN28047.1"/>
    <property type="molecule type" value="Genomic_DNA"/>
</dbReference>
<keyword evidence="1" id="KW-0472">Membrane</keyword>
<dbReference type="STRING" id="1364.LP2241_20416"/>
<keyword evidence="1" id="KW-0812">Transmembrane</keyword>
<keyword evidence="1" id="KW-1133">Transmembrane helix</keyword>
<dbReference type="Proteomes" id="UP000033166">
    <property type="component" value="Chromosome I"/>
</dbReference>
<evidence type="ECO:0000313" key="3">
    <source>
        <dbReference type="Proteomes" id="UP000033166"/>
    </source>
</evidence>
<dbReference type="HOGENOM" id="CLU_1872825_0_0_9"/>
<sequence length="136" mass="15552">MFSGKSPSLIFFTSIGLLIYSAWQMINQILPSLKIFNVIYDTFFKAVNAFKEQYSTAMSNVQFLIYVVVLVGFIILIAKFWKFTIYALFVIIFILVCNFVYYAWSTGATPSEWFVFVVMAVSFFNVFSLSKSGGLI</sequence>
<dbReference type="RefSeq" id="WP_047915235.1">
    <property type="nucleotide sequence ID" value="NZ_LN774769.1"/>
</dbReference>
<feature type="transmembrane region" description="Helical" evidence="1">
    <location>
        <begin position="85"/>
        <end position="104"/>
    </location>
</feature>
<name>A0A0D6DWB8_9LACT</name>
<reference evidence="3" key="1">
    <citation type="submission" date="2015-01" db="EMBL/GenBank/DDBJ databases">
        <authorList>
            <person name="Andreevskaya M."/>
        </authorList>
    </citation>
    <scope>NUCLEOTIDE SEQUENCE [LARGE SCALE GENOMIC DNA]</scope>
    <source>
        <strain evidence="3">MKFS47</strain>
    </source>
</reference>
<evidence type="ECO:0000256" key="1">
    <source>
        <dbReference type="SAM" id="Phobius"/>
    </source>
</evidence>
<feature type="transmembrane region" description="Helical" evidence="1">
    <location>
        <begin position="7"/>
        <end position="26"/>
    </location>
</feature>
<dbReference type="GeneID" id="71636345"/>
<feature type="transmembrane region" description="Helical" evidence="1">
    <location>
        <begin position="61"/>
        <end position="78"/>
    </location>
</feature>